<protein>
    <submittedName>
        <fullName evidence="1">Uncharacterized protein</fullName>
    </submittedName>
</protein>
<reference evidence="2" key="1">
    <citation type="submission" date="2016-08" db="EMBL/GenBank/DDBJ databases">
        <authorList>
            <person name="Varghese N."/>
            <person name="Submissions Spin"/>
        </authorList>
    </citation>
    <scope>NUCLEOTIDE SEQUENCE [LARGE SCALE GENOMIC DNA]</scope>
    <source>
        <strain evidence="2">HAMBI 2971</strain>
    </source>
</reference>
<name>A0A1C3VH76_9HYPH</name>
<proteinExistence type="predicted"/>
<dbReference type="Proteomes" id="UP000199435">
    <property type="component" value="Unassembled WGS sequence"/>
</dbReference>
<organism evidence="1 2">
    <name type="scientific">Rhizobium miluonense</name>
    <dbReference type="NCBI Taxonomy" id="411945"/>
    <lineage>
        <taxon>Bacteria</taxon>
        <taxon>Pseudomonadati</taxon>
        <taxon>Pseudomonadota</taxon>
        <taxon>Alphaproteobacteria</taxon>
        <taxon>Hyphomicrobiales</taxon>
        <taxon>Rhizobiaceae</taxon>
        <taxon>Rhizobium/Agrobacterium group</taxon>
        <taxon>Rhizobium</taxon>
    </lineage>
</organism>
<dbReference type="RefSeq" id="WP_167667975.1">
    <property type="nucleotide sequence ID" value="NZ_FMAH01000013.1"/>
</dbReference>
<sequence>MAAIIASIAAFALVGTTFYALGCAVRACNKEKQRMAPEAVILEFKPRQRQSAGSGRG</sequence>
<dbReference type="EMBL" id="FMAH01000013">
    <property type="protein sequence ID" value="SCB26957.1"/>
    <property type="molecule type" value="Genomic_DNA"/>
</dbReference>
<keyword evidence="2" id="KW-1185">Reference proteome</keyword>
<gene>
    <name evidence="1" type="ORF">GA0061102_10134</name>
</gene>
<evidence type="ECO:0000313" key="1">
    <source>
        <dbReference type="EMBL" id="SCB26957.1"/>
    </source>
</evidence>
<accession>A0A1C3VH76</accession>
<dbReference type="AlphaFoldDB" id="A0A1C3VH76"/>
<evidence type="ECO:0000313" key="2">
    <source>
        <dbReference type="Proteomes" id="UP000199435"/>
    </source>
</evidence>